<feature type="transmembrane region" description="Helical" evidence="1">
    <location>
        <begin position="6"/>
        <end position="23"/>
    </location>
</feature>
<dbReference type="SMART" id="SM00900">
    <property type="entry name" value="FMN_bind"/>
    <property type="match status" value="1"/>
</dbReference>
<accession>A0A0P8Y9K5</accession>
<evidence type="ECO:0000259" key="2">
    <source>
        <dbReference type="SMART" id="SM00900"/>
    </source>
</evidence>
<dbReference type="Gene3D" id="3.90.1010.20">
    <property type="match status" value="1"/>
</dbReference>
<dbReference type="RefSeq" id="WP_054875972.1">
    <property type="nucleotide sequence ID" value="NZ_LKET01000039.1"/>
</dbReference>
<dbReference type="InterPro" id="IPR007329">
    <property type="entry name" value="FMN-bd"/>
</dbReference>
<feature type="domain" description="FMN-binding" evidence="2">
    <location>
        <begin position="55"/>
        <end position="128"/>
    </location>
</feature>
<keyword evidence="1" id="KW-1133">Transmembrane helix</keyword>
<dbReference type="PATRIC" id="fig|36849.3.peg.3150"/>
<dbReference type="GO" id="GO:0016020">
    <property type="term" value="C:membrane"/>
    <property type="evidence" value="ECO:0007669"/>
    <property type="project" value="InterPro"/>
</dbReference>
<keyword evidence="1" id="KW-0472">Membrane</keyword>
<name>A0A0P8Y9K5_9CLOT</name>
<dbReference type="STRING" id="36849.OXPF_29760"/>
<reference evidence="3 4" key="1">
    <citation type="submission" date="2015-09" db="EMBL/GenBank/DDBJ databases">
        <title>Genome sequence of Oxobacter pfennigii DSM 3222.</title>
        <authorList>
            <person name="Poehlein A."/>
            <person name="Bengelsdorf F.R."/>
            <person name="Schiel-Bengelsdorf B."/>
            <person name="Duerre P."/>
            <person name="Daniel R."/>
        </authorList>
    </citation>
    <scope>NUCLEOTIDE SEQUENCE [LARGE SCALE GENOMIC DNA]</scope>
    <source>
        <strain evidence="3 4">DSM 3222</strain>
    </source>
</reference>
<organism evidence="3 4">
    <name type="scientific">Oxobacter pfennigii</name>
    <dbReference type="NCBI Taxonomy" id="36849"/>
    <lineage>
        <taxon>Bacteria</taxon>
        <taxon>Bacillati</taxon>
        <taxon>Bacillota</taxon>
        <taxon>Clostridia</taxon>
        <taxon>Eubacteriales</taxon>
        <taxon>Clostridiaceae</taxon>
        <taxon>Oxobacter</taxon>
    </lineage>
</organism>
<proteinExistence type="predicted"/>
<evidence type="ECO:0000313" key="4">
    <source>
        <dbReference type="Proteomes" id="UP000050326"/>
    </source>
</evidence>
<dbReference type="GO" id="GO:0010181">
    <property type="term" value="F:FMN binding"/>
    <property type="evidence" value="ECO:0007669"/>
    <property type="project" value="InterPro"/>
</dbReference>
<dbReference type="EMBL" id="LKET01000039">
    <property type="protein sequence ID" value="KPU43535.1"/>
    <property type="molecule type" value="Genomic_DNA"/>
</dbReference>
<sequence>MKNWLKAINVAVIIAAIFGGIFLRDLNSYRQMIEGITFSKVDIGVVPDGTYNGEYDAGMIYARVSVVVKDGEITTIKLLEHKNGRGAAAEKIINEMVRMQTIDVDAVSGATNSSKVIKKAVDNALPGSIQK</sequence>
<keyword evidence="4" id="KW-1185">Reference proteome</keyword>
<evidence type="ECO:0000256" key="1">
    <source>
        <dbReference type="SAM" id="Phobius"/>
    </source>
</evidence>
<keyword evidence="1" id="KW-0812">Transmembrane</keyword>
<gene>
    <name evidence="3" type="ORF">OXPF_29760</name>
</gene>
<evidence type="ECO:0000313" key="3">
    <source>
        <dbReference type="EMBL" id="KPU43535.1"/>
    </source>
</evidence>
<comment type="caution">
    <text evidence="3">The sequence shown here is derived from an EMBL/GenBank/DDBJ whole genome shotgun (WGS) entry which is preliminary data.</text>
</comment>
<protein>
    <submittedName>
        <fullName evidence="3">FMN-binding domain protein</fullName>
    </submittedName>
</protein>
<dbReference type="Pfam" id="PF04205">
    <property type="entry name" value="FMN_bind"/>
    <property type="match status" value="1"/>
</dbReference>
<dbReference type="AlphaFoldDB" id="A0A0P8Y9K5"/>
<dbReference type="Proteomes" id="UP000050326">
    <property type="component" value="Unassembled WGS sequence"/>
</dbReference>
<dbReference type="OrthoDB" id="307864at2"/>